<feature type="domain" description="N-acetyltransferase" evidence="2">
    <location>
        <begin position="233"/>
        <end position="376"/>
    </location>
</feature>
<dbReference type="InterPro" id="IPR056934">
    <property type="entry name" value="SH3_Rv0428c"/>
</dbReference>
<evidence type="ECO:0000313" key="4">
    <source>
        <dbReference type="Proteomes" id="UP001501285"/>
    </source>
</evidence>
<dbReference type="InterPro" id="IPR056935">
    <property type="entry name" value="Rv0428c-like_C"/>
</dbReference>
<feature type="region of interest" description="Disordered" evidence="1">
    <location>
        <begin position="1"/>
        <end position="47"/>
    </location>
</feature>
<dbReference type="Gene3D" id="3.40.630.30">
    <property type="match status" value="1"/>
</dbReference>
<dbReference type="InterPro" id="IPR000182">
    <property type="entry name" value="GNAT_dom"/>
</dbReference>
<gene>
    <name evidence="3" type="ORF">GCM10009740_25480</name>
</gene>
<evidence type="ECO:0000256" key="1">
    <source>
        <dbReference type="SAM" id="MobiDB-lite"/>
    </source>
</evidence>
<dbReference type="RefSeq" id="WP_343991860.1">
    <property type="nucleotide sequence ID" value="NZ_BAAANB010000021.1"/>
</dbReference>
<dbReference type="PANTHER" id="PTHR43072:SF60">
    <property type="entry name" value="L-2,4-DIAMINOBUTYRIC ACID ACETYLTRANSFERASE"/>
    <property type="match status" value="1"/>
</dbReference>
<evidence type="ECO:0000313" key="3">
    <source>
        <dbReference type="EMBL" id="GAA2033830.1"/>
    </source>
</evidence>
<protein>
    <recommendedName>
        <fullName evidence="2">N-acetyltransferase domain-containing protein</fullName>
    </recommendedName>
</protein>
<sequence length="376" mass="39739">MTGDPTHGPADETASTGTPQAAGESRPGAPSGGGAAGAQDTEGHRASAGLTVGGRVVVRYRLEGAGASATDFLGELVARNDDFLVVDTRSERVKLIRADVIAAKDVPPPASRPGRAHERVSADDLEKLMAGGWQALDRGGLGDWVLRASEGFTGRANSALVVGDPSLPLDKAIDFVERWYAERGLPPMFQVHGQPGFEISSDPTAAVLLDRGYTPGGGRPQWERVLVMTGLSAAVAPLTQESVPVTADAELQLEWLMAYGEQRSIVPGATEAVLTGSEGQLFLSVRDPGSRRITALARMAIHPGWAGVFGLWVHPDHRHEGLGSTLVSAVAMVARENNMPAIYLQVSADNAEGVAFWEGLGFTVHHEYTYLVRPVS</sequence>
<dbReference type="Pfam" id="PF24551">
    <property type="entry name" value="SH3_Rv0428c"/>
    <property type="match status" value="1"/>
</dbReference>
<dbReference type="PROSITE" id="PS51186">
    <property type="entry name" value="GNAT"/>
    <property type="match status" value="1"/>
</dbReference>
<keyword evidence="4" id="KW-1185">Reference proteome</keyword>
<dbReference type="Pfam" id="PF24553">
    <property type="entry name" value="Rv0428c_C"/>
    <property type="match status" value="1"/>
</dbReference>
<dbReference type="SUPFAM" id="SSF55729">
    <property type="entry name" value="Acyl-CoA N-acyltransferases (Nat)"/>
    <property type="match status" value="1"/>
</dbReference>
<accession>A0ABP5FWT0</accession>
<organism evidence="3 4">
    <name type="scientific">Terrabacter terrae</name>
    <dbReference type="NCBI Taxonomy" id="318434"/>
    <lineage>
        <taxon>Bacteria</taxon>
        <taxon>Bacillati</taxon>
        <taxon>Actinomycetota</taxon>
        <taxon>Actinomycetes</taxon>
        <taxon>Micrococcales</taxon>
        <taxon>Intrasporangiaceae</taxon>
        <taxon>Terrabacter</taxon>
    </lineage>
</organism>
<evidence type="ECO:0000259" key="2">
    <source>
        <dbReference type="PROSITE" id="PS51186"/>
    </source>
</evidence>
<proteinExistence type="predicted"/>
<reference evidence="4" key="1">
    <citation type="journal article" date="2019" name="Int. J. Syst. Evol. Microbiol.">
        <title>The Global Catalogue of Microorganisms (GCM) 10K type strain sequencing project: providing services to taxonomists for standard genome sequencing and annotation.</title>
        <authorList>
            <consortium name="The Broad Institute Genomics Platform"/>
            <consortium name="The Broad Institute Genome Sequencing Center for Infectious Disease"/>
            <person name="Wu L."/>
            <person name="Ma J."/>
        </authorList>
    </citation>
    <scope>NUCLEOTIDE SEQUENCE [LARGE SCALE GENOMIC DNA]</scope>
    <source>
        <strain evidence="4">JCM 14283</strain>
    </source>
</reference>
<comment type="caution">
    <text evidence="3">The sequence shown here is derived from an EMBL/GenBank/DDBJ whole genome shotgun (WGS) entry which is preliminary data.</text>
</comment>
<dbReference type="Proteomes" id="UP001501285">
    <property type="component" value="Unassembled WGS sequence"/>
</dbReference>
<dbReference type="InterPro" id="IPR016181">
    <property type="entry name" value="Acyl_CoA_acyltransferase"/>
</dbReference>
<dbReference type="PANTHER" id="PTHR43072">
    <property type="entry name" value="N-ACETYLTRANSFERASE"/>
    <property type="match status" value="1"/>
</dbReference>
<dbReference type="CDD" id="cd04301">
    <property type="entry name" value="NAT_SF"/>
    <property type="match status" value="1"/>
</dbReference>
<name>A0ABP5FWT0_9MICO</name>
<dbReference type="EMBL" id="BAAANB010000021">
    <property type="protein sequence ID" value="GAA2033830.1"/>
    <property type="molecule type" value="Genomic_DNA"/>
</dbReference>